<name>A0ABR3QKF8_9PLEO</name>
<reference evidence="2 3" key="1">
    <citation type="submission" date="2024-02" db="EMBL/GenBank/DDBJ databases">
        <title>De novo assembly and annotation of 12 fungi associated with fruit tree decline syndrome in Ontario, Canada.</title>
        <authorList>
            <person name="Sulman M."/>
            <person name="Ellouze W."/>
            <person name="Ilyukhin E."/>
        </authorList>
    </citation>
    <scope>NUCLEOTIDE SEQUENCE [LARGE SCALE GENOMIC DNA]</scope>
    <source>
        <strain evidence="2 3">M42-189</strain>
    </source>
</reference>
<evidence type="ECO:0000259" key="1">
    <source>
        <dbReference type="PROSITE" id="PS50280"/>
    </source>
</evidence>
<accession>A0ABR3QKF8</accession>
<dbReference type="Gene3D" id="2.170.270.10">
    <property type="entry name" value="SET domain"/>
    <property type="match status" value="1"/>
</dbReference>
<comment type="caution">
    <text evidence="2">The sequence shown here is derived from an EMBL/GenBank/DDBJ whole genome shotgun (WGS) entry which is preliminary data.</text>
</comment>
<gene>
    <name evidence="2" type="ORF">SLS60_011053</name>
</gene>
<dbReference type="Proteomes" id="UP001521785">
    <property type="component" value="Unassembled WGS sequence"/>
</dbReference>
<dbReference type="InterPro" id="IPR046341">
    <property type="entry name" value="SET_dom_sf"/>
</dbReference>
<evidence type="ECO:0000313" key="3">
    <source>
        <dbReference type="Proteomes" id="UP001521785"/>
    </source>
</evidence>
<dbReference type="Gene3D" id="1.25.40.10">
    <property type="entry name" value="Tetratricopeptide repeat domain"/>
    <property type="match status" value="1"/>
</dbReference>
<dbReference type="InterPro" id="IPR053185">
    <property type="entry name" value="SET_domain_protein"/>
</dbReference>
<dbReference type="EMBL" id="JAKJXO020000020">
    <property type="protein sequence ID" value="KAL1592637.1"/>
    <property type="molecule type" value="Genomic_DNA"/>
</dbReference>
<dbReference type="SUPFAM" id="SSF82199">
    <property type="entry name" value="SET domain"/>
    <property type="match status" value="1"/>
</dbReference>
<keyword evidence="3" id="KW-1185">Reference proteome</keyword>
<proteinExistence type="predicted"/>
<protein>
    <recommendedName>
        <fullName evidence="1">SET domain-containing protein</fullName>
    </recommendedName>
</protein>
<organism evidence="2 3">
    <name type="scientific">Paraconiothyrium brasiliense</name>
    <dbReference type="NCBI Taxonomy" id="300254"/>
    <lineage>
        <taxon>Eukaryota</taxon>
        <taxon>Fungi</taxon>
        <taxon>Dikarya</taxon>
        <taxon>Ascomycota</taxon>
        <taxon>Pezizomycotina</taxon>
        <taxon>Dothideomycetes</taxon>
        <taxon>Pleosporomycetidae</taxon>
        <taxon>Pleosporales</taxon>
        <taxon>Massarineae</taxon>
        <taxon>Didymosphaeriaceae</taxon>
        <taxon>Paraconiothyrium</taxon>
    </lineage>
</organism>
<dbReference type="SMART" id="SM00317">
    <property type="entry name" value="SET"/>
    <property type="match status" value="1"/>
</dbReference>
<dbReference type="InterPro" id="IPR001214">
    <property type="entry name" value="SET_dom"/>
</dbReference>
<evidence type="ECO:0000313" key="2">
    <source>
        <dbReference type="EMBL" id="KAL1592637.1"/>
    </source>
</evidence>
<dbReference type="Pfam" id="PF00856">
    <property type="entry name" value="SET"/>
    <property type="match status" value="1"/>
</dbReference>
<sequence>MMLVSQLIDTRVMKGSSLYALRNVSGKGKGLVAIEDIPKGTRILSEQPLITTPERQRTNEWLKKHISQQVDTLNEHQRQLFLSMHNLYPYQSVADKYLGIFRTNGLPVEANGVGGGIFLEACRINHACDNNAQKHWNQYIKRHTVHALRDIAKGEEITIYYLGLDSSRTIRQKKLLDKFGFLCSCRLCSLPTNQSQETDKRLNRIDQLDDLIGRDCRGWSFSLRTLGYADERVRLCNEGPGNSGMARTYLDATQIAIANGDLARGRIFAERAVEVWRTAYGSDSEEVVKYSSLARNPAELPLYGLSMEWKTSSDDVPQDLDPNDFEDWLWRRQKPKKRAQLEQFANLRNRAIFPSFAALPRSKSDLDWYEEVDGTYQALRHWCFLGEIANSITLHHLELELTDIDDKKVPLHFYTEGLGKEMAPARIQKGYTVAVRHGKRSVFMYGDPGIRHEDPEMLKVGTSNPYCEPSLVY</sequence>
<dbReference type="PANTHER" id="PTHR47332">
    <property type="entry name" value="SET DOMAIN-CONTAINING PROTEIN 5"/>
    <property type="match status" value="1"/>
</dbReference>
<dbReference type="InterPro" id="IPR011990">
    <property type="entry name" value="TPR-like_helical_dom_sf"/>
</dbReference>
<dbReference type="PANTHER" id="PTHR47332:SF2">
    <property type="entry name" value="SET-6"/>
    <property type="match status" value="1"/>
</dbReference>
<feature type="domain" description="SET" evidence="1">
    <location>
        <begin position="16"/>
        <end position="162"/>
    </location>
</feature>
<dbReference type="PROSITE" id="PS50280">
    <property type="entry name" value="SET"/>
    <property type="match status" value="1"/>
</dbReference>
<dbReference type="CDD" id="cd20071">
    <property type="entry name" value="SET_SMYD"/>
    <property type="match status" value="1"/>
</dbReference>